<dbReference type="SUPFAM" id="SSF56801">
    <property type="entry name" value="Acetyl-CoA synthetase-like"/>
    <property type="match status" value="1"/>
</dbReference>
<dbReference type="InterPro" id="IPR042099">
    <property type="entry name" value="ANL_N_sf"/>
</dbReference>
<dbReference type="Gene3D" id="3.40.50.12780">
    <property type="entry name" value="N-terminal domain of ligase-like"/>
    <property type="match status" value="1"/>
</dbReference>
<organism evidence="2 3">
    <name type="scientific">Streptomyces ortus</name>
    <dbReference type="NCBI Taxonomy" id="2867268"/>
    <lineage>
        <taxon>Bacteria</taxon>
        <taxon>Bacillati</taxon>
        <taxon>Actinomycetota</taxon>
        <taxon>Actinomycetes</taxon>
        <taxon>Kitasatosporales</taxon>
        <taxon>Streptomycetaceae</taxon>
        <taxon>Streptomyces</taxon>
    </lineage>
</organism>
<gene>
    <name evidence="2" type="ORF">K3769_34395</name>
</gene>
<keyword evidence="3" id="KW-1185">Reference proteome</keyword>
<feature type="domain" description="AMP-dependent synthetase/ligase" evidence="1">
    <location>
        <begin position="6"/>
        <end position="245"/>
    </location>
</feature>
<protein>
    <submittedName>
        <fullName evidence="2">AMP-binding protein</fullName>
    </submittedName>
</protein>
<dbReference type="EMBL" id="JAIFZO010000002">
    <property type="protein sequence ID" value="MCX4237773.1"/>
    <property type="molecule type" value="Genomic_DNA"/>
</dbReference>
<dbReference type="InterPro" id="IPR000873">
    <property type="entry name" value="AMP-dep_synth/lig_dom"/>
</dbReference>
<evidence type="ECO:0000259" key="1">
    <source>
        <dbReference type="Pfam" id="PF00501"/>
    </source>
</evidence>
<dbReference type="Proteomes" id="UP001165590">
    <property type="component" value="Unassembled WGS sequence"/>
</dbReference>
<sequence>MPAPTVNLVVALLAVIKAGGAYVPIDPDHPRSRLDSILRHADPLLVLDTEALAGVDRAACPDTAPDVVVRPENTQYVIYASGSTGQPQGVAIPRGAVANYLATTRRRFPLSSADRMLFSTTVSFDMANTEPYLPFTSGAAMVVAGKDTVADPSAALDLIRRQGVTAVQATPAFWQMLLMHDPDTAKDLRIIIGAEAVPVRLAETPAKQAAEVFDMYGPTETVTWCTEARVKAGEGAPIGRPVGNTCAPRTTR</sequence>
<accession>A0ABT3VD36</accession>
<reference evidence="2" key="1">
    <citation type="journal article" date="2022" name="bioRxiv">
        <title>Discovery and biosynthetic assessment of Streptomyces ortus sp nov. isolated from a deep-sea sponge.</title>
        <authorList>
            <person name="Williams S.E."/>
        </authorList>
    </citation>
    <scope>NUCLEOTIDE SEQUENCE</scope>
    <source>
        <strain evidence="2">A15ISP2-DRY2</strain>
    </source>
</reference>
<dbReference type="Pfam" id="PF00501">
    <property type="entry name" value="AMP-binding"/>
    <property type="match status" value="1"/>
</dbReference>
<name>A0ABT3VD36_9ACTN</name>
<dbReference type="PANTHER" id="PTHR45527">
    <property type="entry name" value="NONRIBOSOMAL PEPTIDE SYNTHETASE"/>
    <property type="match status" value="1"/>
</dbReference>
<evidence type="ECO:0000313" key="2">
    <source>
        <dbReference type="EMBL" id="MCX4237773.1"/>
    </source>
</evidence>
<evidence type="ECO:0000313" key="3">
    <source>
        <dbReference type="Proteomes" id="UP001165590"/>
    </source>
</evidence>
<proteinExistence type="predicted"/>
<dbReference type="PANTHER" id="PTHR45527:SF1">
    <property type="entry name" value="FATTY ACID SYNTHASE"/>
    <property type="match status" value="1"/>
</dbReference>
<dbReference type="RefSeq" id="WP_267030140.1">
    <property type="nucleotide sequence ID" value="NZ_JAIFZO010000002.1"/>
</dbReference>
<comment type="caution">
    <text evidence="2">The sequence shown here is derived from an EMBL/GenBank/DDBJ whole genome shotgun (WGS) entry which is preliminary data.</text>
</comment>